<keyword evidence="3" id="KW-1185">Reference proteome</keyword>
<reference evidence="2" key="1">
    <citation type="submission" date="2022-06" db="EMBL/GenBank/DDBJ databases">
        <title>Sphingomicrobium sedimins sp. nov., a marine bacterium isolated from tidal flat.</title>
        <authorList>
            <person name="Kim C.-H."/>
            <person name="Yoo Y."/>
            <person name="Kim J.-J."/>
        </authorList>
    </citation>
    <scope>NUCLEOTIDE SEQUENCE</scope>
    <source>
        <strain evidence="2">GRR-S6-50</strain>
    </source>
</reference>
<dbReference type="SUPFAM" id="SSF51261">
    <property type="entry name" value="Duplicated hybrid motif"/>
    <property type="match status" value="1"/>
</dbReference>
<gene>
    <name evidence="2" type="ORF">NDO55_10555</name>
</gene>
<dbReference type="EMBL" id="JAMSHT010000001">
    <property type="protein sequence ID" value="MCM8558257.1"/>
    <property type="molecule type" value="Genomic_DNA"/>
</dbReference>
<dbReference type="PANTHER" id="PTHR21666:SF270">
    <property type="entry name" value="MUREIN HYDROLASE ACTIVATOR ENVC"/>
    <property type="match status" value="1"/>
</dbReference>
<dbReference type="PANTHER" id="PTHR21666">
    <property type="entry name" value="PEPTIDASE-RELATED"/>
    <property type="match status" value="1"/>
</dbReference>
<dbReference type="AlphaFoldDB" id="A0A9X2EN48"/>
<name>A0A9X2EN48_9SPHN</name>
<organism evidence="2 3">
    <name type="scientific">Sphingomicrobium sediminis</name>
    <dbReference type="NCBI Taxonomy" id="2950949"/>
    <lineage>
        <taxon>Bacteria</taxon>
        <taxon>Pseudomonadati</taxon>
        <taxon>Pseudomonadota</taxon>
        <taxon>Alphaproteobacteria</taxon>
        <taxon>Sphingomonadales</taxon>
        <taxon>Sphingomonadaceae</taxon>
        <taxon>Sphingomicrobium</taxon>
    </lineage>
</organism>
<evidence type="ECO:0000313" key="2">
    <source>
        <dbReference type="EMBL" id="MCM8558257.1"/>
    </source>
</evidence>
<evidence type="ECO:0000259" key="1">
    <source>
        <dbReference type="Pfam" id="PF01551"/>
    </source>
</evidence>
<comment type="caution">
    <text evidence="2">The sequence shown here is derived from an EMBL/GenBank/DDBJ whole genome shotgun (WGS) entry which is preliminary data.</text>
</comment>
<dbReference type="Gene3D" id="2.70.70.10">
    <property type="entry name" value="Glucose Permease (Domain IIA)"/>
    <property type="match status" value="1"/>
</dbReference>
<dbReference type="InterPro" id="IPR011055">
    <property type="entry name" value="Dup_hybrid_motif"/>
</dbReference>
<dbReference type="InterPro" id="IPR050570">
    <property type="entry name" value="Cell_wall_metabolism_enzyme"/>
</dbReference>
<dbReference type="Proteomes" id="UP001155128">
    <property type="component" value="Unassembled WGS sequence"/>
</dbReference>
<proteinExistence type="predicted"/>
<dbReference type="InterPro" id="IPR016047">
    <property type="entry name" value="M23ase_b-sheet_dom"/>
</dbReference>
<accession>A0A9X2EN48</accession>
<dbReference type="CDD" id="cd12797">
    <property type="entry name" value="M23_peptidase"/>
    <property type="match status" value="1"/>
</dbReference>
<dbReference type="RefSeq" id="WP_252115030.1">
    <property type="nucleotide sequence ID" value="NZ_JAMSHT010000001.1"/>
</dbReference>
<dbReference type="GO" id="GO:0004222">
    <property type="term" value="F:metalloendopeptidase activity"/>
    <property type="evidence" value="ECO:0007669"/>
    <property type="project" value="TreeGrafter"/>
</dbReference>
<dbReference type="Pfam" id="PF01551">
    <property type="entry name" value="Peptidase_M23"/>
    <property type="match status" value="1"/>
</dbReference>
<protein>
    <submittedName>
        <fullName evidence="2">M23 family metallopeptidase</fullName>
    </submittedName>
</protein>
<feature type="domain" description="M23ase beta-sheet core" evidence="1">
    <location>
        <begin position="94"/>
        <end position="184"/>
    </location>
</feature>
<evidence type="ECO:0000313" key="3">
    <source>
        <dbReference type="Proteomes" id="UP001155128"/>
    </source>
</evidence>
<sequence length="203" mass="21855">MLALALIAAMVTQPTPEERAAMEARANPEVIRQATLHPLFEDNYMCSEHWAGQLMFPGDALGQDCMITGGIEERGYASPYRTDGATNEDWYGWGRPVLAPLSGTVRRIMVNDVVNVPGELGTPPANAVMIAGEDGVNLIVAHLGEILVAEGDMVDAGQQIGTVGNNGFGRAPHIQIGAWDEESALQIRWDLKAIAALYEEPSE</sequence>